<dbReference type="Proteomes" id="UP001299970">
    <property type="component" value="Unassembled WGS sequence"/>
</dbReference>
<evidence type="ECO:0000313" key="1">
    <source>
        <dbReference type="EMBL" id="MCH6168445.1"/>
    </source>
</evidence>
<dbReference type="EMBL" id="JAKXMK010000019">
    <property type="protein sequence ID" value="MCH6168445.1"/>
    <property type="molecule type" value="Genomic_DNA"/>
</dbReference>
<dbReference type="Gene3D" id="2.60.120.430">
    <property type="entry name" value="Galactose-binding lectin"/>
    <property type="match status" value="1"/>
</dbReference>
<comment type="caution">
    <text evidence="1">The sequence shown here is derived from an EMBL/GenBank/DDBJ whole genome shotgun (WGS) entry which is preliminary data.</text>
</comment>
<keyword evidence="2" id="KW-1185">Reference proteome</keyword>
<accession>A0ABS9TIR2</accession>
<sequence>MIQPAAVHMVLPGNDPSWTGTGIHVDRGDRVTLLGSGRITWSASHWGGPKYHLWGRVPGGDVFGCTQDTTTVVVDRSGPLQLCVYLGAWADRSGTLTPMTCADGCGSPGCDPGSLAVTVLHWPRGVDPVDGLAALPPGIADPRLADAERRRLLHPVVPPAGWSYLLAAGPADVYRHALADGRPVIEVLCDDDAGAIEKDVDIVLGNDTIIEWSWRVEALPGRVGENTAWTHDLLGIAAVFAAGPEANGRPEPSINWFWSTTLQPGDDAFDCPVPGWTETHVPVRRGPAGLGRWRRESRAVQADHERFIGPAPARIRSLRLVAVSHFGHGTGRATFRDIVVRTGGKRIQVL</sequence>
<evidence type="ECO:0000313" key="2">
    <source>
        <dbReference type="Proteomes" id="UP001299970"/>
    </source>
</evidence>
<name>A0ABS9TIR2_9PSEU</name>
<proteinExistence type="predicted"/>
<protein>
    <submittedName>
        <fullName evidence="1">DUF3047 domain-containing protein</fullName>
    </submittedName>
</protein>
<gene>
    <name evidence="1" type="ORF">MMF94_22360</name>
</gene>
<dbReference type="InterPro" id="IPR021409">
    <property type="entry name" value="DUF3047"/>
</dbReference>
<organism evidence="1 2">
    <name type="scientific">Pseudonocardia alaniniphila</name>
    <dbReference type="NCBI Taxonomy" id="75291"/>
    <lineage>
        <taxon>Bacteria</taxon>
        <taxon>Bacillati</taxon>
        <taxon>Actinomycetota</taxon>
        <taxon>Actinomycetes</taxon>
        <taxon>Pseudonocardiales</taxon>
        <taxon>Pseudonocardiaceae</taxon>
        <taxon>Pseudonocardia</taxon>
    </lineage>
</organism>
<dbReference type="Pfam" id="PF11249">
    <property type="entry name" value="DUF3047"/>
    <property type="match status" value="1"/>
</dbReference>
<dbReference type="RefSeq" id="WP_241039083.1">
    <property type="nucleotide sequence ID" value="NZ_BAAAJF010000055.1"/>
</dbReference>
<reference evidence="1 2" key="1">
    <citation type="submission" date="2022-03" db="EMBL/GenBank/DDBJ databases">
        <title>Pseudonocardia alaer sp. nov., a novel actinomycete isolated from reed forest soil.</title>
        <authorList>
            <person name="Wang L."/>
        </authorList>
    </citation>
    <scope>NUCLEOTIDE SEQUENCE [LARGE SCALE GENOMIC DNA]</scope>
    <source>
        <strain evidence="1 2">Y-16303</strain>
    </source>
</reference>